<reference evidence="7 8" key="1">
    <citation type="submission" date="2015-01" db="EMBL/GenBank/DDBJ databases">
        <title>The Genome Sequence of Exophiala spinifera CBS89968.</title>
        <authorList>
            <consortium name="The Broad Institute Genomics Platform"/>
            <person name="Cuomo C."/>
            <person name="de Hoog S."/>
            <person name="Gorbushina A."/>
            <person name="Stielow B."/>
            <person name="Teixiera M."/>
            <person name="Abouelleil A."/>
            <person name="Chapman S.B."/>
            <person name="Priest M."/>
            <person name="Young S.K."/>
            <person name="Wortman J."/>
            <person name="Nusbaum C."/>
            <person name="Birren B."/>
        </authorList>
    </citation>
    <scope>NUCLEOTIDE SEQUENCE [LARGE SCALE GENOMIC DNA]</scope>
    <source>
        <strain evidence="7 8">CBS 89968</strain>
    </source>
</reference>
<dbReference type="InterPro" id="IPR036864">
    <property type="entry name" value="Zn2-C6_fun-type_DNA-bd_sf"/>
</dbReference>
<dbReference type="GeneID" id="27334117"/>
<keyword evidence="2" id="KW-0805">Transcription regulation</keyword>
<evidence type="ECO:0000256" key="4">
    <source>
        <dbReference type="ARBA" id="ARBA00023163"/>
    </source>
</evidence>
<dbReference type="SUPFAM" id="SSF57701">
    <property type="entry name" value="Zn2/Cys6 DNA-binding domain"/>
    <property type="match status" value="1"/>
</dbReference>
<dbReference type="GO" id="GO:0000981">
    <property type="term" value="F:DNA-binding transcription factor activity, RNA polymerase II-specific"/>
    <property type="evidence" value="ECO:0007669"/>
    <property type="project" value="InterPro"/>
</dbReference>
<dbReference type="EMBL" id="KN847496">
    <property type="protein sequence ID" value="KIW14252.1"/>
    <property type="molecule type" value="Genomic_DNA"/>
</dbReference>
<dbReference type="PANTHER" id="PTHR31001:SF89">
    <property type="entry name" value="ZN(2)-C6 FUNGAL-TYPE DOMAIN-CONTAINING PROTEIN"/>
    <property type="match status" value="1"/>
</dbReference>
<evidence type="ECO:0000313" key="7">
    <source>
        <dbReference type="EMBL" id="KIW14252.1"/>
    </source>
</evidence>
<dbReference type="CDD" id="cd12148">
    <property type="entry name" value="fungal_TF_MHR"/>
    <property type="match status" value="1"/>
</dbReference>
<dbReference type="VEuPathDB" id="FungiDB:PV08_07034"/>
<dbReference type="OrthoDB" id="39175at2759"/>
<sequence length="556" mass="61923">MSSTANEIVEPKARKACINCRRQKMKCRPGDDSACRRCLRAGVPCIFVPRANAAGIGIPSIQPTTTETTLGFSILHRLQKIEDLLGISESATPDDASDAVSNGDPDVLPQNTFWNAVAVLRNLAPARVTPAVWERGTIMSLWSSFHERMPGLHFMPSRQVFTSPCPLLLSSMLYCSSIRGPDDISRLAPQYFTVLCRAMAQLSIPDSKVSQVPRQASAAEEWAFQTILAIVLAGLLCEATTRETGIWIAIAYRLMLDHCPPWVDERSREWRKLFSGVQIVDLEHASIHLACPVIPASAPLQKLQAPASDQLSRLSRIMHAGLTHFTGRGLPTIWSCFALEPSRLDSSGLTFSGTDAAVIRDWARQLDDWLVEFSGSNQDSPEDRALVFRQYILHRLMVLSIYHPARGCNLYSRTMSPRDQSELLLSARAALQLHANDKTIWSNWDLVMISWAALIVTQGLEAGFGQENDLEHIKNHIGVLRQIHEPVPGLRARLIARLEPGLEQINFRDAQFQQQHTQAENIPLAFDSSWEIFDQNSLQQLALPSWSVSGQMLPLT</sequence>
<dbReference type="PROSITE" id="PS50048">
    <property type="entry name" value="ZN2_CY6_FUNGAL_2"/>
    <property type="match status" value="1"/>
</dbReference>
<keyword evidence="3" id="KW-0238">DNA-binding</keyword>
<keyword evidence="8" id="KW-1185">Reference proteome</keyword>
<name>A0A0D1ZN27_9EURO</name>
<evidence type="ECO:0000256" key="2">
    <source>
        <dbReference type="ARBA" id="ARBA00023015"/>
    </source>
</evidence>
<dbReference type="HOGENOM" id="CLU_022142_0_0_1"/>
<dbReference type="AlphaFoldDB" id="A0A0D1ZN27"/>
<dbReference type="Proteomes" id="UP000053328">
    <property type="component" value="Unassembled WGS sequence"/>
</dbReference>
<protein>
    <recommendedName>
        <fullName evidence="6">Zn(2)-C6 fungal-type domain-containing protein</fullName>
    </recommendedName>
</protein>
<evidence type="ECO:0000313" key="8">
    <source>
        <dbReference type="Proteomes" id="UP000053328"/>
    </source>
</evidence>
<dbReference type="RefSeq" id="XP_016234468.1">
    <property type="nucleotide sequence ID" value="XM_016381366.1"/>
</dbReference>
<keyword evidence="5" id="KW-0539">Nucleus</keyword>
<evidence type="ECO:0000259" key="6">
    <source>
        <dbReference type="PROSITE" id="PS50048"/>
    </source>
</evidence>
<dbReference type="PROSITE" id="PS00463">
    <property type="entry name" value="ZN2_CY6_FUNGAL_1"/>
    <property type="match status" value="1"/>
</dbReference>
<dbReference type="GO" id="GO:0008270">
    <property type="term" value="F:zinc ion binding"/>
    <property type="evidence" value="ECO:0007669"/>
    <property type="project" value="InterPro"/>
</dbReference>
<dbReference type="Gene3D" id="4.10.240.10">
    <property type="entry name" value="Zn(2)-C6 fungal-type DNA-binding domain"/>
    <property type="match status" value="1"/>
</dbReference>
<comment type="subcellular location">
    <subcellularLocation>
        <location evidence="1">Nucleus</location>
    </subcellularLocation>
</comment>
<dbReference type="CDD" id="cd00067">
    <property type="entry name" value="GAL4"/>
    <property type="match status" value="1"/>
</dbReference>
<gene>
    <name evidence="7" type="ORF">PV08_07034</name>
</gene>
<feature type="domain" description="Zn(2)-C6 fungal-type" evidence="6">
    <location>
        <begin position="16"/>
        <end position="47"/>
    </location>
</feature>
<evidence type="ECO:0000256" key="3">
    <source>
        <dbReference type="ARBA" id="ARBA00023125"/>
    </source>
</evidence>
<evidence type="ECO:0000256" key="5">
    <source>
        <dbReference type="ARBA" id="ARBA00023242"/>
    </source>
</evidence>
<evidence type="ECO:0000256" key="1">
    <source>
        <dbReference type="ARBA" id="ARBA00004123"/>
    </source>
</evidence>
<accession>A0A0D1ZN27</accession>
<dbReference type="SMART" id="SM00066">
    <property type="entry name" value="GAL4"/>
    <property type="match status" value="1"/>
</dbReference>
<dbReference type="GO" id="GO:0003677">
    <property type="term" value="F:DNA binding"/>
    <property type="evidence" value="ECO:0007669"/>
    <property type="project" value="UniProtKB-KW"/>
</dbReference>
<dbReference type="Pfam" id="PF00172">
    <property type="entry name" value="Zn_clus"/>
    <property type="match status" value="1"/>
</dbReference>
<keyword evidence="4" id="KW-0804">Transcription</keyword>
<organism evidence="7 8">
    <name type="scientific">Exophiala spinifera</name>
    <dbReference type="NCBI Taxonomy" id="91928"/>
    <lineage>
        <taxon>Eukaryota</taxon>
        <taxon>Fungi</taxon>
        <taxon>Dikarya</taxon>
        <taxon>Ascomycota</taxon>
        <taxon>Pezizomycotina</taxon>
        <taxon>Eurotiomycetes</taxon>
        <taxon>Chaetothyriomycetidae</taxon>
        <taxon>Chaetothyriales</taxon>
        <taxon>Herpotrichiellaceae</taxon>
        <taxon>Exophiala</taxon>
    </lineage>
</organism>
<dbReference type="GO" id="GO:0005634">
    <property type="term" value="C:nucleus"/>
    <property type="evidence" value="ECO:0007669"/>
    <property type="project" value="UniProtKB-SubCell"/>
</dbReference>
<dbReference type="InterPro" id="IPR001138">
    <property type="entry name" value="Zn2Cys6_DnaBD"/>
</dbReference>
<dbReference type="InterPro" id="IPR050613">
    <property type="entry name" value="Sec_Metabolite_Reg"/>
</dbReference>
<proteinExistence type="predicted"/>
<dbReference type="PANTHER" id="PTHR31001">
    <property type="entry name" value="UNCHARACTERIZED TRANSCRIPTIONAL REGULATORY PROTEIN"/>
    <property type="match status" value="1"/>
</dbReference>